<dbReference type="Pfam" id="PF00501">
    <property type="entry name" value="AMP-binding"/>
    <property type="match status" value="1"/>
</dbReference>
<accession>A0A1I3QYH0</accession>
<dbReference type="GO" id="GO:0006631">
    <property type="term" value="P:fatty acid metabolic process"/>
    <property type="evidence" value="ECO:0007669"/>
    <property type="project" value="TreeGrafter"/>
</dbReference>
<dbReference type="RefSeq" id="WP_075035139.1">
    <property type="nucleotide sequence ID" value="NZ_FOSB01000002.1"/>
</dbReference>
<keyword evidence="1 5" id="KW-0474">Menaquinone biosynthesis</keyword>
<keyword evidence="4 5" id="KW-0067">ATP-binding</keyword>
<dbReference type="HAMAP" id="MF_00731">
    <property type="entry name" value="MenE"/>
    <property type="match status" value="1"/>
</dbReference>
<gene>
    <name evidence="5" type="primary">menE</name>
    <name evidence="8" type="ORF">SAMN04487936_10219</name>
</gene>
<dbReference type="Proteomes" id="UP000183557">
    <property type="component" value="Unassembled WGS sequence"/>
</dbReference>
<evidence type="ECO:0000256" key="5">
    <source>
        <dbReference type="HAMAP-Rule" id="MF_00731"/>
    </source>
</evidence>
<name>A0A1I3QYH0_HALDA</name>
<dbReference type="GO" id="GO:0005524">
    <property type="term" value="F:ATP binding"/>
    <property type="evidence" value="ECO:0007669"/>
    <property type="project" value="UniProtKB-KW"/>
</dbReference>
<dbReference type="InterPro" id="IPR010192">
    <property type="entry name" value="MenE"/>
</dbReference>
<feature type="domain" description="AMP-binding enzyme C-terminal" evidence="7">
    <location>
        <begin position="396"/>
        <end position="469"/>
    </location>
</feature>
<dbReference type="InterPro" id="IPR000873">
    <property type="entry name" value="AMP-dep_synth/lig_dom"/>
</dbReference>
<dbReference type="UniPathway" id="UPA00079"/>
<evidence type="ECO:0000259" key="7">
    <source>
        <dbReference type="Pfam" id="PF13193"/>
    </source>
</evidence>
<dbReference type="AlphaFoldDB" id="A0A1I3QYH0"/>
<dbReference type="InterPro" id="IPR025110">
    <property type="entry name" value="AMP-bd_C"/>
</dbReference>
<dbReference type="InterPro" id="IPR045851">
    <property type="entry name" value="AMP-bd_C_sf"/>
</dbReference>
<dbReference type="GO" id="GO:0009234">
    <property type="term" value="P:menaquinone biosynthetic process"/>
    <property type="evidence" value="ECO:0007669"/>
    <property type="project" value="UniProtKB-UniRule"/>
</dbReference>
<comment type="similarity">
    <text evidence="5">Belongs to the ATP-dependent AMP-binding enzyme family. MenE subfamily.</text>
</comment>
<evidence type="ECO:0000256" key="3">
    <source>
        <dbReference type="ARBA" id="ARBA00022741"/>
    </source>
</evidence>
<keyword evidence="2 5" id="KW-0436">Ligase</keyword>
<comment type="function">
    <text evidence="5">Converts 2-succinylbenzoate (OSB) to 2-succinylbenzoyl-CoA (OSB-CoA).</text>
</comment>
<evidence type="ECO:0000256" key="4">
    <source>
        <dbReference type="ARBA" id="ARBA00022840"/>
    </source>
</evidence>
<evidence type="ECO:0000259" key="6">
    <source>
        <dbReference type="Pfam" id="PF00501"/>
    </source>
</evidence>
<evidence type="ECO:0000313" key="9">
    <source>
        <dbReference type="Proteomes" id="UP000183557"/>
    </source>
</evidence>
<dbReference type="PROSITE" id="PS00455">
    <property type="entry name" value="AMP_BINDING"/>
    <property type="match status" value="1"/>
</dbReference>
<dbReference type="UniPathway" id="UPA01057">
    <property type="reaction ID" value="UER00166"/>
</dbReference>
<proteinExistence type="inferred from homology"/>
<keyword evidence="3 5" id="KW-0547">Nucleotide-binding</keyword>
<dbReference type="NCBIfam" id="NF002966">
    <property type="entry name" value="PRK03640.1"/>
    <property type="match status" value="1"/>
</dbReference>
<keyword evidence="9" id="KW-1185">Reference proteome</keyword>
<comment type="pathway">
    <text evidence="5">Quinol/quinone metabolism; 1,4-dihydroxy-2-naphthoate biosynthesis; 1,4-dihydroxy-2-naphthoate from chorismate: step 5/7.</text>
</comment>
<protein>
    <recommendedName>
        <fullName evidence="5">2-succinylbenzoate--CoA ligase</fullName>
        <ecNumber evidence="5">6.2.1.26</ecNumber>
    </recommendedName>
    <alternativeName>
        <fullName evidence="5">o-succinylbenzoyl-CoA synthetase</fullName>
        <shortName evidence="5">OSB-CoA synthetase</shortName>
    </alternativeName>
</protein>
<evidence type="ECO:0000256" key="1">
    <source>
        <dbReference type="ARBA" id="ARBA00022428"/>
    </source>
</evidence>
<reference evidence="9" key="1">
    <citation type="submission" date="2016-10" db="EMBL/GenBank/DDBJ databases">
        <authorList>
            <person name="Varghese N."/>
            <person name="Submissions S."/>
        </authorList>
    </citation>
    <scope>NUCLEOTIDE SEQUENCE [LARGE SCALE GENOMIC DNA]</scope>
    <source>
        <strain evidence="9">CGMCC 1.3704</strain>
    </source>
</reference>
<comment type="pathway">
    <text evidence="5">Quinol/quinone metabolism; menaquinone biosynthesis.</text>
</comment>
<comment type="catalytic activity">
    <reaction evidence="5">
        <text>2-succinylbenzoate + ATP + CoA = 2-succinylbenzoyl-CoA + AMP + diphosphate</text>
        <dbReference type="Rhea" id="RHEA:17009"/>
        <dbReference type="ChEBI" id="CHEBI:18325"/>
        <dbReference type="ChEBI" id="CHEBI:30616"/>
        <dbReference type="ChEBI" id="CHEBI:33019"/>
        <dbReference type="ChEBI" id="CHEBI:57287"/>
        <dbReference type="ChEBI" id="CHEBI:57364"/>
        <dbReference type="ChEBI" id="CHEBI:456215"/>
        <dbReference type="EC" id="6.2.1.26"/>
    </reaction>
</comment>
<feature type="domain" description="AMP-dependent synthetase/ligase" evidence="6">
    <location>
        <begin position="9"/>
        <end position="351"/>
    </location>
</feature>
<dbReference type="PANTHER" id="PTHR43201">
    <property type="entry name" value="ACYL-COA SYNTHETASE"/>
    <property type="match status" value="1"/>
</dbReference>
<sequence length="485" mass="54088">MSEQIPHWLDKQAELNPDRLAVETYMGEQISFRDLRKRSRGMARALIDEGVKPGDHVAFLSDNTPYFPIFIHAISYIGAVAVLLNTRLTAPEIAFQLKDAHISHFYIGKGYEGIADKSAVGLEMKVKAIEELPILNELDYPLRRELPFEEVYTMMYTSGTTGHPKAVMHTYGNHWYSAIASALNLGINSNDKWLICLPLFHVGGFSVLMKNVIYGMSTHLLEKFDAPLVHDAIIAKGVTHVSVVTVMLQRLLRLLDGETYPKGFRCMLLGGGPVPERLLQETSKRNIPVFQTYGMTETSSQIATLGPDYAFSKIGSAGKALSLAELRIDSHKRGEVGEILVRGPMVSKGYFNRKEEDGIYLRTGDLGYEDEDGFLYVVDRVKDIIISGGENVYPAEVESVLSEMPGVRETGIAGRHDEVWGEVPVAFLVTEAGVTVEDVRTFCNKRLAKFKNPAEIHFVDALPRNASNKLLRRKLFHLLDGETSE</sequence>
<dbReference type="InterPro" id="IPR042099">
    <property type="entry name" value="ANL_N_sf"/>
</dbReference>
<dbReference type="SUPFAM" id="SSF56801">
    <property type="entry name" value="Acetyl-CoA synthetase-like"/>
    <property type="match status" value="1"/>
</dbReference>
<dbReference type="NCBIfam" id="TIGR01923">
    <property type="entry name" value="menE"/>
    <property type="match status" value="1"/>
</dbReference>
<dbReference type="PANTHER" id="PTHR43201:SF32">
    <property type="entry name" value="2-SUCCINYLBENZOATE--COA LIGASE, CHLOROPLASTIC_PEROXISOMAL"/>
    <property type="match status" value="1"/>
</dbReference>
<dbReference type="InterPro" id="IPR020845">
    <property type="entry name" value="AMP-binding_CS"/>
</dbReference>
<dbReference type="EC" id="6.2.1.26" evidence="5"/>
<dbReference type="Gene3D" id="3.30.300.30">
    <property type="match status" value="1"/>
</dbReference>
<evidence type="ECO:0000256" key="2">
    <source>
        <dbReference type="ARBA" id="ARBA00022598"/>
    </source>
</evidence>
<dbReference type="EMBL" id="FOSB01000002">
    <property type="protein sequence ID" value="SFJ39303.1"/>
    <property type="molecule type" value="Genomic_DNA"/>
</dbReference>
<organism evidence="8 9">
    <name type="scientific">Halobacillus dabanensis</name>
    <dbReference type="NCBI Taxonomy" id="240302"/>
    <lineage>
        <taxon>Bacteria</taxon>
        <taxon>Bacillati</taxon>
        <taxon>Bacillota</taxon>
        <taxon>Bacilli</taxon>
        <taxon>Bacillales</taxon>
        <taxon>Bacillaceae</taxon>
        <taxon>Halobacillus</taxon>
    </lineage>
</organism>
<evidence type="ECO:0000313" key="8">
    <source>
        <dbReference type="EMBL" id="SFJ39303.1"/>
    </source>
</evidence>
<dbReference type="OrthoDB" id="9762242at2"/>
<dbReference type="Pfam" id="PF13193">
    <property type="entry name" value="AMP-binding_C"/>
    <property type="match status" value="1"/>
</dbReference>
<dbReference type="GO" id="GO:0008756">
    <property type="term" value="F:o-succinylbenzoate-CoA ligase activity"/>
    <property type="evidence" value="ECO:0007669"/>
    <property type="project" value="UniProtKB-UniRule"/>
</dbReference>
<dbReference type="GO" id="GO:0031956">
    <property type="term" value="F:medium-chain fatty acid-CoA ligase activity"/>
    <property type="evidence" value="ECO:0007669"/>
    <property type="project" value="TreeGrafter"/>
</dbReference>
<dbReference type="Gene3D" id="3.40.50.12780">
    <property type="entry name" value="N-terminal domain of ligase-like"/>
    <property type="match status" value="1"/>
</dbReference>